<dbReference type="EMBL" id="CM026423">
    <property type="protein sequence ID" value="KAG0583032.1"/>
    <property type="molecule type" value="Genomic_DNA"/>
</dbReference>
<feature type="transmembrane region" description="Helical" evidence="8">
    <location>
        <begin position="206"/>
        <end position="229"/>
    </location>
</feature>
<sequence>MTEVEELRPLVEEESDLFKDINMQRGNMGENDKTKAGDIERPGYLPPSPEKRPEGKGTWQVSAFHLATTIATPAAFAPLPYAMSQLGWPGGVVTLLMGTAVTYYCTLILASLWDWNEPNRYVRYRDLGRSIYGAKGYWSVLTFQQIASIGNNITIQIVAGLSMKSIYLTYTKEASPSMTLQHFIIIFGCAELILSQFPDIHSLRFLNALCTGCTIGFSVSVVALCSHALRNGDAGHADYNIVGSPSGKMFGVFSALGTVAFSFGDAMLPEIQATLREPAKTNMYKGASLAYGVIAVSYWTVAFMGYAVFGNAVNPYLVNSFIGPSWLITLANIFAVVQVLGCYQIYCRPTYLYVEQQVMDYNKPPLSIHNCLVRLGVTTVYIVVITVIAAAIPFFGDFVALCGAIGFTPLDFIIPVIAFLKVRNPKNPLVKLINVAIVVVYSIVAVLGAIGAIQFIHTDTARYKFFANM</sequence>
<comment type="caution">
    <text evidence="11">The sequence shown here is derived from an EMBL/GenBank/DDBJ whole genome shotgun (WGS) entry which is preliminary data.</text>
</comment>
<feature type="transmembrane region" description="Helical" evidence="8">
    <location>
        <begin position="136"/>
        <end position="158"/>
    </location>
</feature>
<keyword evidence="2" id="KW-0813">Transport</keyword>
<dbReference type="InterPro" id="IPR013057">
    <property type="entry name" value="AA_transpt_TM"/>
</dbReference>
<dbReference type="GO" id="GO:0016020">
    <property type="term" value="C:membrane"/>
    <property type="evidence" value="ECO:0007669"/>
    <property type="project" value="UniProtKB-SubCell"/>
</dbReference>
<feature type="transmembrane region" description="Helical" evidence="8">
    <location>
        <begin position="93"/>
        <end position="115"/>
    </location>
</feature>
<keyword evidence="5 8" id="KW-1133">Transmembrane helix</keyword>
<dbReference type="EMBL" id="CM026423">
    <property type="protein sequence ID" value="KAG0583026.1"/>
    <property type="molecule type" value="Genomic_DNA"/>
</dbReference>
<evidence type="ECO:0000256" key="7">
    <source>
        <dbReference type="SAM" id="MobiDB-lite"/>
    </source>
</evidence>
<feature type="transmembrane region" description="Helical" evidence="8">
    <location>
        <begin position="432"/>
        <end position="456"/>
    </location>
</feature>
<reference evidence="11" key="1">
    <citation type="submission" date="2020-06" db="EMBL/GenBank/DDBJ databases">
        <title>WGS assembly of Ceratodon purpureus strain R40.</title>
        <authorList>
            <person name="Carey S.B."/>
            <person name="Jenkins J."/>
            <person name="Shu S."/>
            <person name="Lovell J.T."/>
            <person name="Sreedasyam A."/>
            <person name="Maumus F."/>
            <person name="Tiley G.P."/>
            <person name="Fernandez-Pozo N."/>
            <person name="Barry K."/>
            <person name="Chen C."/>
            <person name="Wang M."/>
            <person name="Lipzen A."/>
            <person name="Daum C."/>
            <person name="Saski C.A."/>
            <person name="Payton A.C."/>
            <person name="Mcbreen J.C."/>
            <person name="Conrad R.E."/>
            <person name="Kollar L.M."/>
            <person name="Olsson S."/>
            <person name="Huttunen S."/>
            <person name="Landis J.B."/>
            <person name="Wickett N.J."/>
            <person name="Johnson M.G."/>
            <person name="Rensing S.A."/>
            <person name="Grimwood J."/>
            <person name="Schmutz J."/>
            <person name="Mcdaniel S.F."/>
        </authorList>
    </citation>
    <scope>NUCLEOTIDE SEQUENCE</scope>
    <source>
        <strain evidence="11">R40</strain>
    </source>
</reference>
<feature type="region of interest" description="Disordered" evidence="7">
    <location>
        <begin position="18"/>
        <end position="56"/>
    </location>
</feature>
<feature type="transmembrane region" description="Helical" evidence="8">
    <location>
        <begin position="371"/>
        <end position="392"/>
    </location>
</feature>
<keyword evidence="12" id="KW-1185">Reference proteome</keyword>
<comment type="subcellular location">
    <subcellularLocation>
        <location evidence="1">Membrane</location>
    </subcellularLocation>
</comment>
<feature type="compositionally biased region" description="Basic and acidic residues" evidence="7">
    <location>
        <begin position="30"/>
        <end position="41"/>
    </location>
</feature>
<feature type="transmembrane region" description="Helical" evidence="8">
    <location>
        <begin position="398"/>
        <end position="420"/>
    </location>
</feature>
<evidence type="ECO:0000313" key="11">
    <source>
        <dbReference type="EMBL" id="KAG0583032.1"/>
    </source>
</evidence>
<feature type="transmembrane region" description="Helical" evidence="8">
    <location>
        <begin position="61"/>
        <end position="81"/>
    </location>
</feature>
<proteinExistence type="predicted"/>
<dbReference type="PANTHER" id="PTHR48017">
    <property type="entry name" value="OS05G0424000 PROTEIN-RELATED"/>
    <property type="match status" value="1"/>
</dbReference>
<accession>A0A8T0IIA3</accession>
<dbReference type="Proteomes" id="UP000822688">
    <property type="component" value="Chromosome 3"/>
</dbReference>
<feature type="transmembrane region" description="Helical" evidence="8">
    <location>
        <begin position="321"/>
        <end position="343"/>
    </location>
</feature>
<evidence type="ECO:0000256" key="4">
    <source>
        <dbReference type="ARBA" id="ARBA00022970"/>
    </source>
</evidence>
<feature type="domain" description="Amino acid transporter transmembrane" evidence="9">
    <location>
        <begin position="56"/>
        <end position="453"/>
    </location>
</feature>
<keyword evidence="6 8" id="KW-0472">Membrane</keyword>
<evidence type="ECO:0000259" key="9">
    <source>
        <dbReference type="Pfam" id="PF01490"/>
    </source>
</evidence>
<dbReference type="Pfam" id="PF01490">
    <property type="entry name" value="Aa_trans"/>
    <property type="match status" value="1"/>
</dbReference>
<evidence type="ECO:0000313" key="12">
    <source>
        <dbReference type="Proteomes" id="UP000822688"/>
    </source>
</evidence>
<dbReference type="GO" id="GO:0006865">
    <property type="term" value="P:amino acid transport"/>
    <property type="evidence" value="ECO:0007669"/>
    <property type="project" value="UniProtKB-KW"/>
</dbReference>
<feature type="transmembrane region" description="Helical" evidence="8">
    <location>
        <begin position="289"/>
        <end position="309"/>
    </location>
</feature>
<name>A0A8T0IIA3_CERPU</name>
<feature type="transmembrane region" description="Helical" evidence="8">
    <location>
        <begin position="249"/>
        <end position="268"/>
    </location>
</feature>
<organism evidence="11 12">
    <name type="scientific">Ceratodon purpureus</name>
    <name type="common">Fire moss</name>
    <name type="synonym">Dicranum purpureum</name>
    <dbReference type="NCBI Taxonomy" id="3225"/>
    <lineage>
        <taxon>Eukaryota</taxon>
        <taxon>Viridiplantae</taxon>
        <taxon>Streptophyta</taxon>
        <taxon>Embryophyta</taxon>
        <taxon>Bryophyta</taxon>
        <taxon>Bryophytina</taxon>
        <taxon>Bryopsida</taxon>
        <taxon>Dicranidae</taxon>
        <taxon>Pseudoditrichales</taxon>
        <taxon>Ditrichaceae</taxon>
        <taxon>Ceratodon</taxon>
    </lineage>
</organism>
<evidence type="ECO:0000256" key="3">
    <source>
        <dbReference type="ARBA" id="ARBA00022692"/>
    </source>
</evidence>
<keyword evidence="4" id="KW-0029">Amino-acid transport</keyword>
<evidence type="ECO:0000256" key="1">
    <source>
        <dbReference type="ARBA" id="ARBA00004370"/>
    </source>
</evidence>
<evidence type="ECO:0000256" key="6">
    <source>
        <dbReference type="ARBA" id="ARBA00023136"/>
    </source>
</evidence>
<evidence type="ECO:0000256" key="5">
    <source>
        <dbReference type="ARBA" id="ARBA00022989"/>
    </source>
</evidence>
<evidence type="ECO:0000256" key="8">
    <source>
        <dbReference type="SAM" id="Phobius"/>
    </source>
</evidence>
<evidence type="ECO:0000256" key="2">
    <source>
        <dbReference type="ARBA" id="ARBA00022448"/>
    </source>
</evidence>
<protein>
    <recommendedName>
        <fullName evidence="9">Amino acid transporter transmembrane domain-containing protein</fullName>
    </recommendedName>
</protein>
<feature type="transmembrane region" description="Helical" evidence="8">
    <location>
        <begin position="178"/>
        <end position="194"/>
    </location>
</feature>
<gene>
    <name evidence="10" type="ORF">KC19_3G103000</name>
    <name evidence="11" type="ORF">KC19_3G103500</name>
</gene>
<evidence type="ECO:0000313" key="10">
    <source>
        <dbReference type="EMBL" id="KAG0583026.1"/>
    </source>
</evidence>
<dbReference type="AlphaFoldDB" id="A0A8T0IIA3"/>
<keyword evidence="3 8" id="KW-0812">Transmembrane</keyword>